<dbReference type="Pfam" id="PF00829">
    <property type="entry name" value="Ribosomal_L21p"/>
    <property type="match status" value="1"/>
</dbReference>
<dbReference type="SUPFAM" id="SSF141091">
    <property type="entry name" value="L21p-like"/>
    <property type="match status" value="1"/>
</dbReference>
<dbReference type="EMBL" id="OV121138">
    <property type="protein sequence ID" value="CAH0560480.1"/>
    <property type="molecule type" value="Genomic_DNA"/>
</dbReference>
<dbReference type="InterPro" id="IPR001787">
    <property type="entry name" value="Ribosomal_bL21"/>
</dbReference>
<protein>
    <recommendedName>
        <fullName evidence="4">Large ribosomal subunit protein bL21m</fullName>
    </recommendedName>
</protein>
<dbReference type="GO" id="GO:0003723">
    <property type="term" value="F:RNA binding"/>
    <property type="evidence" value="ECO:0007669"/>
    <property type="project" value="InterPro"/>
</dbReference>
<dbReference type="NCBIfam" id="TIGR00061">
    <property type="entry name" value="L21"/>
    <property type="match status" value="1"/>
</dbReference>
<name>A0A9P0B986_BRAAE</name>
<sequence>MSGLIKQLFTKCNRFSKYNVQYILKTNVLPSISYVASKQYSNSSTPYEIVDEKAGEKLNNEIINYVNQQVKDFKQGRLFAVVHVAGKQFKITEGDVIVVEGYWHPNVGDKINLNKVMLVGGADFTLIGTPVVQSDLVQVKATVIEKSLSHTKTHFIKKRRKQYTNINFYRIPQTMLRINKVQIIGEVNNPPEVRGLDTAIF</sequence>
<accession>A0A9P0B986</accession>
<evidence type="ECO:0000313" key="5">
    <source>
        <dbReference type="EMBL" id="CAH0560480.1"/>
    </source>
</evidence>
<reference evidence="5" key="1">
    <citation type="submission" date="2021-12" db="EMBL/GenBank/DDBJ databases">
        <authorList>
            <person name="King R."/>
        </authorList>
    </citation>
    <scope>NUCLEOTIDE SEQUENCE</scope>
</reference>
<evidence type="ECO:0000256" key="1">
    <source>
        <dbReference type="ARBA" id="ARBA00008563"/>
    </source>
</evidence>
<comment type="similarity">
    <text evidence="1">Belongs to the bacterial ribosomal protein bL21 family.</text>
</comment>
<dbReference type="GO" id="GO:0006412">
    <property type="term" value="P:translation"/>
    <property type="evidence" value="ECO:0007669"/>
    <property type="project" value="InterPro"/>
</dbReference>
<keyword evidence="3" id="KW-0687">Ribonucleoprotein</keyword>
<evidence type="ECO:0000256" key="2">
    <source>
        <dbReference type="ARBA" id="ARBA00022980"/>
    </source>
</evidence>
<dbReference type="Proteomes" id="UP001154078">
    <property type="component" value="Chromosome 7"/>
</dbReference>
<dbReference type="InterPro" id="IPR028909">
    <property type="entry name" value="bL21-like"/>
</dbReference>
<dbReference type="PANTHER" id="PTHR21349">
    <property type="entry name" value="50S RIBOSOMAL PROTEIN L21"/>
    <property type="match status" value="1"/>
</dbReference>
<gene>
    <name evidence="5" type="ORF">MELIAE_LOCUS10226</name>
</gene>
<dbReference type="InterPro" id="IPR036164">
    <property type="entry name" value="bL21-like_sf"/>
</dbReference>
<keyword evidence="6" id="KW-1185">Reference proteome</keyword>
<dbReference type="OrthoDB" id="5994at2759"/>
<evidence type="ECO:0000313" key="6">
    <source>
        <dbReference type="Proteomes" id="UP001154078"/>
    </source>
</evidence>
<dbReference type="GO" id="GO:0005762">
    <property type="term" value="C:mitochondrial large ribosomal subunit"/>
    <property type="evidence" value="ECO:0007669"/>
    <property type="project" value="TreeGrafter"/>
</dbReference>
<organism evidence="5 6">
    <name type="scientific">Brassicogethes aeneus</name>
    <name type="common">Rape pollen beetle</name>
    <name type="synonym">Meligethes aeneus</name>
    <dbReference type="NCBI Taxonomy" id="1431903"/>
    <lineage>
        <taxon>Eukaryota</taxon>
        <taxon>Metazoa</taxon>
        <taxon>Ecdysozoa</taxon>
        <taxon>Arthropoda</taxon>
        <taxon>Hexapoda</taxon>
        <taxon>Insecta</taxon>
        <taxon>Pterygota</taxon>
        <taxon>Neoptera</taxon>
        <taxon>Endopterygota</taxon>
        <taxon>Coleoptera</taxon>
        <taxon>Polyphaga</taxon>
        <taxon>Cucujiformia</taxon>
        <taxon>Nitidulidae</taxon>
        <taxon>Meligethinae</taxon>
        <taxon>Brassicogethes</taxon>
    </lineage>
</organism>
<dbReference type="PANTHER" id="PTHR21349:SF0">
    <property type="entry name" value="LARGE RIBOSOMAL SUBUNIT PROTEIN BL21M"/>
    <property type="match status" value="1"/>
</dbReference>
<keyword evidence="2" id="KW-0689">Ribosomal protein</keyword>
<proteinExistence type="inferred from homology"/>
<evidence type="ECO:0000256" key="4">
    <source>
        <dbReference type="ARBA" id="ARBA00044129"/>
    </source>
</evidence>
<dbReference type="GO" id="GO:0003735">
    <property type="term" value="F:structural constituent of ribosome"/>
    <property type="evidence" value="ECO:0007669"/>
    <property type="project" value="InterPro"/>
</dbReference>
<evidence type="ECO:0000256" key="3">
    <source>
        <dbReference type="ARBA" id="ARBA00023274"/>
    </source>
</evidence>
<dbReference type="AlphaFoldDB" id="A0A9P0B986"/>